<dbReference type="EMBL" id="PGFZ01000009">
    <property type="protein sequence ID" value="POZ50666.1"/>
    <property type="molecule type" value="Genomic_DNA"/>
</dbReference>
<protein>
    <recommendedName>
        <fullName evidence="1">AAA+ ATPase domain-containing protein</fullName>
    </recommendedName>
</protein>
<name>A0A2S5CIP0_9GAMM</name>
<evidence type="ECO:0000313" key="2">
    <source>
        <dbReference type="EMBL" id="POZ50666.1"/>
    </source>
</evidence>
<dbReference type="InterPro" id="IPR027417">
    <property type="entry name" value="P-loop_NTPase"/>
</dbReference>
<dbReference type="InterPro" id="IPR051162">
    <property type="entry name" value="T4SS_component"/>
</dbReference>
<evidence type="ECO:0000313" key="3">
    <source>
        <dbReference type="Proteomes" id="UP000237423"/>
    </source>
</evidence>
<evidence type="ECO:0000259" key="1">
    <source>
        <dbReference type="SMART" id="SM00382"/>
    </source>
</evidence>
<dbReference type="AlphaFoldDB" id="A0A2S5CIP0"/>
<accession>A0A2S5CIP0</accession>
<dbReference type="SMART" id="SM00382">
    <property type="entry name" value="AAA"/>
    <property type="match status" value="1"/>
</dbReference>
<dbReference type="PANTHER" id="PTHR30121">
    <property type="entry name" value="UNCHARACTERIZED PROTEIN YJGR-RELATED"/>
    <property type="match status" value="1"/>
</dbReference>
<dbReference type="SUPFAM" id="SSF52540">
    <property type="entry name" value="P-loop containing nucleoside triphosphate hydrolases"/>
    <property type="match status" value="1"/>
</dbReference>
<feature type="domain" description="AAA+ ATPase" evidence="1">
    <location>
        <begin position="28"/>
        <end position="393"/>
    </location>
</feature>
<proteinExistence type="predicted"/>
<dbReference type="Proteomes" id="UP000237423">
    <property type="component" value="Unassembled WGS sequence"/>
</dbReference>
<dbReference type="InterPro" id="IPR002789">
    <property type="entry name" value="HerA_central"/>
</dbReference>
<dbReference type="Pfam" id="PF01935">
    <property type="entry name" value="DUF87"/>
    <property type="match status" value="1"/>
</dbReference>
<dbReference type="PANTHER" id="PTHR30121:SF6">
    <property type="entry name" value="SLR6007 PROTEIN"/>
    <property type="match status" value="1"/>
</dbReference>
<comment type="caution">
    <text evidence="2">The sequence shown here is derived from an EMBL/GenBank/DDBJ whole genome shotgun (WGS) entry which is preliminary data.</text>
</comment>
<reference evidence="2 3" key="1">
    <citation type="submission" date="2017-11" db="EMBL/GenBank/DDBJ databases">
        <title>Draft Genome Sequence of Methylobacter psychrotolerans Sph1T, an Obligate Methanotroph from Low-Temperature Environments.</title>
        <authorList>
            <person name="Oshkin I.Y."/>
            <person name="Miroshnikov K."/>
            <person name="Belova S.E."/>
            <person name="Korzhenkov A."/>
            <person name="Toshchakov S.V."/>
            <person name="Dedysh S.N."/>
        </authorList>
    </citation>
    <scope>NUCLEOTIDE SEQUENCE [LARGE SCALE GENOMIC DNA]</scope>
    <source>
        <strain evidence="2 3">Sph1</strain>
    </source>
</reference>
<organism evidence="2 3">
    <name type="scientific">Methylovulum psychrotolerans</name>
    <dbReference type="NCBI Taxonomy" id="1704499"/>
    <lineage>
        <taxon>Bacteria</taxon>
        <taxon>Pseudomonadati</taxon>
        <taxon>Pseudomonadota</taxon>
        <taxon>Gammaproteobacteria</taxon>
        <taxon>Methylococcales</taxon>
        <taxon>Methylococcaceae</taxon>
        <taxon>Methylovulum</taxon>
    </lineage>
</organism>
<sequence>MKVLLGHDDYLLTKGQNQIVACDYNRLVNAHILVMGKTGMGKTTTLHNIISQLRGFGGDIRVHVFDVHGDINLPGASSFRFSEATEFGLNPFVVSSDPHFGGVRKRVQDFIATIGGTQAIGARQEAVMRHLVTDLFAANGFFADNPKSWVLDDGFQRKYPKRYPTMDDMCRFAFGKLKQLIIGSDSQSGRALEELNKTTSKLYRLSKKLVASDMQSSELLMEQSVKHRADALRLYQNYIENIETGKELDDFIRYESREVLKSVVDRFENLRASGVFKNQAPPFDQNNPIWRYDITALREDEKRLFVEFRLQELFGLAQEKGALIQGEAVLRHVFIIDEAHLFLREDSHNIINRIAKEGRKFGLGLVCASQSPTHFSEDFFANVGTKIVLGVDTMYWDNLVRKMKIDAGTLKYIRPFSVMGVQMNNKGEPKSPFIMVRLADCRERGGVGGNV</sequence>
<dbReference type="RefSeq" id="WP_170065166.1">
    <property type="nucleotide sequence ID" value="NZ_PGFZ01000009.1"/>
</dbReference>
<gene>
    <name evidence="2" type="ORF">AADEFJLK_03563</name>
</gene>
<dbReference type="InterPro" id="IPR003593">
    <property type="entry name" value="AAA+_ATPase"/>
</dbReference>
<dbReference type="Gene3D" id="3.40.50.300">
    <property type="entry name" value="P-loop containing nucleotide triphosphate hydrolases"/>
    <property type="match status" value="2"/>
</dbReference>